<dbReference type="EMBL" id="LAZR01002246">
    <property type="protein sequence ID" value="KKN32517.1"/>
    <property type="molecule type" value="Genomic_DNA"/>
</dbReference>
<evidence type="ECO:0000313" key="2">
    <source>
        <dbReference type="EMBL" id="KKN32517.1"/>
    </source>
</evidence>
<comment type="caution">
    <text evidence="2">The sequence shown here is derived from an EMBL/GenBank/DDBJ whole genome shotgun (WGS) entry which is preliminary data.</text>
</comment>
<proteinExistence type="predicted"/>
<gene>
    <name evidence="2" type="ORF">LCGC14_0812820</name>
</gene>
<keyword evidence="1" id="KW-0812">Transmembrane</keyword>
<dbReference type="AlphaFoldDB" id="A0A0F9Q6B0"/>
<keyword evidence="1" id="KW-0472">Membrane</keyword>
<keyword evidence="1" id="KW-1133">Transmembrane helix</keyword>
<reference evidence="2" key="1">
    <citation type="journal article" date="2015" name="Nature">
        <title>Complex archaea that bridge the gap between prokaryotes and eukaryotes.</title>
        <authorList>
            <person name="Spang A."/>
            <person name="Saw J.H."/>
            <person name="Jorgensen S.L."/>
            <person name="Zaremba-Niedzwiedzka K."/>
            <person name="Martijn J."/>
            <person name="Lind A.E."/>
            <person name="van Eijk R."/>
            <person name="Schleper C."/>
            <person name="Guy L."/>
            <person name="Ettema T.J."/>
        </authorList>
    </citation>
    <scope>NUCLEOTIDE SEQUENCE</scope>
</reference>
<protein>
    <submittedName>
        <fullName evidence="2">Uncharacterized protein</fullName>
    </submittedName>
</protein>
<evidence type="ECO:0000256" key="1">
    <source>
        <dbReference type="SAM" id="Phobius"/>
    </source>
</evidence>
<organism evidence="2">
    <name type="scientific">marine sediment metagenome</name>
    <dbReference type="NCBI Taxonomy" id="412755"/>
    <lineage>
        <taxon>unclassified sequences</taxon>
        <taxon>metagenomes</taxon>
        <taxon>ecological metagenomes</taxon>
    </lineage>
</organism>
<name>A0A0F9Q6B0_9ZZZZ</name>
<sequence>MEISIGVLIGVIICLGAQWWVKTFGDYWDGG</sequence>
<accession>A0A0F9Q6B0</accession>
<feature type="transmembrane region" description="Helical" evidence="1">
    <location>
        <begin position="5"/>
        <end position="21"/>
    </location>
</feature>